<dbReference type="EMBL" id="UZAH01012011">
    <property type="protein sequence ID" value="VDO39359.1"/>
    <property type="molecule type" value="Genomic_DNA"/>
</dbReference>
<name>A0A183FBX2_HELPZ</name>
<evidence type="ECO:0000313" key="4">
    <source>
        <dbReference type="WBParaSite" id="HPBE_0000366401-mRNA-1"/>
    </source>
</evidence>
<evidence type="ECO:0000313" key="3">
    <source>
        <dbReference type="Proteomes" id="UP000050761"/>
    </source>
</evidence>
<sequence length="154" mass="17265">MAKWTQITIYGLYRYSLTILSTPAPVSVAHGGSSPRNRGSRAEDKEAEDVDELDDESHLVIVEEPSPDPAVQPAQAPSSPRETSDARPQAEQQERSRQQILEEDQRNYHHLLALILAPLITEALQFASAVVSQATRMRRVLEAYQALHVLHYQI</sequence>
<feature type="compositionally biased region" description="Acidic residues" evidence="1">
    <location>
        <begin position="45"/>
        <end position="55"/>
    </location>
</feature>
<evidence type="ECO:0000313" key="2">
    <source>
        <dbReference type="EMBL" id="VDO39359.1"/>
    </source>
</evidence>
<reference evidence="4" key="2">
    <citation type="submission" date="2019-09" db="UniProtKB">
        <authorList>
            <consortium name="WormBaseParasite"/>
        </authorList>
    </citation>
    <scope>IDENTIFICATION</scope>
</reference>
<dbReference type="WBParaSite" id="HPBE_0000366401-mRNA-1">
    <property type="protein sequence ID" value="HPBE_0000366401-mRNA-1"/>
    <property type="gene ID" value="HPBE_0000366401"/>
</dbReference>
<feature type="compositionally biased region" description="Low complexity" evidence="1">
    <location>
        <begin position="69"/>
        <end position="80"/>
    </location>
</feature>
<gene>
    <name evidence="2" type="ORF">HPBE_LOCUS3665</name>
</gene>
<accession>A0A3P7V6M0</accession>
<organism evidence="3 4">
    <name type="scientific">Heligmosomoides polygyrus</name>
    <name type="common">Parasitic roundworm</name>
    <dbReference type="NCBI Taxonomy" id="6339"/>
    <lineage>
        <taxon>Eukaryota</taxon>
        <taxon>Metazoa</taxon>
        <taxon>Ecdysozoa</taxon>
        <taxon>Nematoda</taxon>
        <taxon>Chromadorea</taxon>
        <taxon>Rhabditida</taxon>
        <taxon>Rhabditina</taxon>
        <taxon>Rhabditomorpha</taxon>
        <taxon>Strongyloidea</taxon>
        <taxon>Heligmosomidae</taxon>
        <taxon>Heligmosomoides</taxon>
    </lineage>
</organism>
<evidence type="ECO:0000256" key="1">
    <source>
        <dbReference type="SAM" id="MobiDB-lite"/>
    </source>
</evidence>
<dbReference type="AlphaFoldDB" id="A0A183FBX2"/>
<dbReference type="Proteomes" id="UP000050761">
    <property type="component" value="Unassembled WGS sequence"/>
</dbReference>
<accession>A0A183FBX2</accession>
<proteinExistence type="predicted"/>
<feature type="region of interest" description="Disordered" evidence="1">
    <location>
        <begin position="25"/>
        <end position="99"/>
    </location>
</feature>
<keyword evidence="3" id="KW-1185">Reference proteome</keyword>
<reference evidence="2 3" key="1">
    <citation type="submission" date="2018-11" db="EMBL/GenBank/DDBJ databases">
        <authorList>
            <consortium name="Pathogen Informatics"/>
        </authorList>
    </citation>
    <scope>NUCLEOTIDE SEQUENCE [LARGE SCALE GENOMIC DNA]</scope>
</reference>
<protein>
    <submittedName>
        <fullName evidence="4">NR LBD domain-containing protein</fullName>
    </submittedName>
</protein>